<evidence type="ECO:0000313" key="2">
    <source>
        <dbReference type="EMBL" id="KAK7604490.1"/>
    </source>
</evidence>
<evidence type="ECO:0000313" key="3">
    <source>
        <dbReference type="Proteomes" id="UP001367676"/>
    </source>
</evidence>
<sequence>MSTQLSLKSTVKRSSRLNPTFKKKLGFQKLEIEFISKPKKRPRSDSKISPVLFDSQDDLHEKSGEVNQSKLDVKFTKSSVKNGTQLENANSQNFATSSAYETTQFAQAVPQSSAITSVDEIRKFINDGLNSQEFADEIKKLADGLNSQNFAYEIKKFTNDGLISQDFADEFLKLGDDGLNSQDFADEFKKLTNDSLNSQDFAYEIKTLANDGLESRNLTAEMEIFPNLDLNSQDFAPACTFDIESAKAKIQTLLKSKPVSNQRRALSCGDGNILPESFRKSATRVSKKSSTENTVIHQLPRSKNQKELVVPREINVSFKSAKNIQPVFATYKTRSRNKIEPVVPYKTSVSPAKNLQPTSEKKRGRKPRTSIAAKSTTKTFQNTFPTLLEPLNIEVASQKTKPYSRRPKPAHPNVEPVIIRRTRLSDKKQSALESAEIELCSLLSNCSVKSSDETVASLAGPSKTEIRNPIQNTNVSTTVFTCPSLSDLYRKDSDLANTDDLAELSDTFSMMLNVGNFSQNLNIMSLLRQVTKIKKILPHFFPSSENWYEDF</sequence>
<protein>
    <submittedName>
        <fullName evidence="2">Uncharacterized protein</fullName>
    </submittedName>
</protein>
<proteinExistence type="predicted"/>
<gene>
    <name evidence="2" type="ORF">V9T40_005676</name>
</gene>
<reference evidence="2 3" key="1">
    <citation type="submission" date="2024-03" db="EMBL/GenBank/DDBJ databases">
        <title>Adaptation during the transition from Ophiocordyceps entomopathogen to insect associate is accompanied by gene loss and intensified selection.</title>
        <authorList>
            <person name="Ward C.M."/>
            <person name="Onetto C.A."/>
            <person name="Borneman A.R."/>
        </authorList>
    </citation>
    <scope>NUCLEOTIDE SEQUENCE [LARGE SCALE GENOMIC DNA]</scope>
    <source>
        <strain evidence="2">AWRI1</strain>
        <tissue evidence="2">Single Adult Female</tissue>
    </source>
</reference>
<dbReference type="AlphaFoldDB" id="A0AAN9YB96"/>
<accession>A0AAN9YB96</accession>
<keyword evidence="3" id="KW-1185">Reference proteome</keyword>
<comment type="caution">
    <text evidence="2">The sequence shown here is derived from an EMBL/GenBank/DDBJ whole genome shotgun (WGS) entry which is preliminary data.</text>
</comment>
<evidence type="ECO:0000256" key="1">
    <source>
        <dbReference type="SAM" id="MobiDB-lite"/>
    </source>
</evidence>
<dbReference type="EMBL" id="JBBCAQ010000003">
    <property type="protein sequence ID" value="KAK7604490.1"/>
    <property type="molecule type" value="Genomic_DNA"/>
</dbReference>
<organism evidence="2 3">
    <name type="scientific">Parthenolecanium corni</name>
    <dbReference type="NCBI Taxonomy" id="536013"/>
    <lineage>
        <taxon>Eukaryota</taxon>
        <taxon>Metazoa</taxon>
        <taxon>Ecdysozoa</taxon>
        <taxon>Arthropoda</taxon>
        <taxon>Hexapoda</taxon>
        <taxon>Insecta</taxon>
        <taxon>Pterygota</taxon>
        <taxon>Neoptera</taxon>
        <taxon>Paraneoptera</taxon>
        <taxon>Hemiptera</taxon>
        <taxon>Sternorrhyncha</taxon>
        <taxon>Coccoidea</taxon>
        <taxon>Coccidae</taxon>
        <taxon>Parthenolecanium</taxon>
    </lineage>
</organism>
<feature type="compositionally biased region" description="Polar residues" evidence="1">
    <location>
        <begin position="348"/>
        <end position="358"/>
    </location>
</feature>
<name>A0AAN9YB96_9HEMI</name>
<dbReference type="Proteomes" id="UP001367676">
    <property type="component" value="Unassembled WGS sequence"/>
</dbReference>
<feature type="region of interest" description="Disordered" evidence="1">
    <location>
        <begin position="348"/>
        <end position="372"/>
    </location>
</feature>